<dbReference type="PANTHER" id="PTHR23359">
    <property type="entry name" value="NUCLEOTIDE KINASE"/>
    <property type="match status" value="1"/>
</dbReference>
<dbReference type="Proteomes" id="UP000198651">
    <property type="component" value="Chromosome I"/>
</dbReference>
<dbReference type="InterPro" id="IPR027417">
    <property type="entry name" value="P-loop_NTPase"/>
</dbReference>
<evidence type="ECO:0000256" key="2">
    <source>
        <dbReference type="ARBA" id="ARBA00022679"/>
    </source>
</evidence>
<dbReference type="PATRIC" id="fig|1561003.3.peg.1427"/>
<evidence type="ECO:0000256" key="5">
    <source>
        <dbReference type="ARBA" id="ARBA00022777"/>
    </source>
</evidence>
<feature type="binding site" evidence="7">
    <location>
        <position position="31"/>
    </location>
    <ligand>
        <name>AMP</name>
        <dbReference type="ChEBI" id="CHEBI:456215"/>
    </ligand>
</feature>
<dbReference type="EC" id="2.7.4.3" evidence="7 9"/>
<feature type="binding site" evidence="7">
    <location>
        <position position="36"/>
    </location>
    <ligand>
        <name>AMP</name>
        <dbReference type="ChEBI" id="CHEBI:456215"/>
    </ligand>
</feature>
<feature type="binding site" evidence="7">
    <location>
        <position position="201"/>
    </location>
    <ligand>
        <name>ATP</name>
        <dbReference type="ChEBI" id="CHEBI:30616"/>
    </ligand>
</feature>
<dbReference type="HAMAP" id="MF_00235">
    <property type="entry name" value="Adenylate_kinase_Adk"/>
    <property type="match status" value="1"/>
</dbReference>
<feature type="binding site" evidence="7">
    <location>
        <position position="93"/>
    </location>
    <ligand>
        <name>AMP</name>
        <dbReference type="ChEBI" id="CHEBI:456215"/>
    </ligand>
</feature>
<dbReference type="GO" id="GO:0004017">
    <property type="term" value="F:AMP kinase activity"/>
    <property type="evidence" value="ECO:0007669"/>
    <property type="project" value="UniProtKB-UniRule"/>
</dbReference>
<comment type="function">
    <text evidence="7">Catalyzes the reversible transfer of the terminal phosphate group between ATP and AMP. Plays an important role in cellular energy homeostasis and in adenine nucleotide metabolism.</text>
</comment>
<comment type="pathway">
    <text evidence="7">Purine metabolism; AMP biosynthesis via salvage pathway; AMP from ADP: step 1/1.</text>
</comment>
<evidence type="ECO:0000259" key="10">
    <source>
        <dbReference type="Pfam" id="PF05191"/>
    </source>
</evidence>
<feature type="binding site" evidence="7">
    <location>
        <position position="168"/>
    </location>
    <ligand>
        <name>AMP</name>
        <dbReference type="ChEBI" id="CHEBI:456215"/>
    </ligand>
</feature>
<evidence type="ECO:0000256" key="1">
    <source>
        <dbReference type="ARBA" id="ARBA00022490"/>
    </source>
</evidence>
<keyword evidence="3 7" id="KW-0545">Nucleotide biosynthesis</keyword>
<dbReference type="InterPro" id="IPR033690">
    <property type="entry name" value="Adenylat_kinase_CS"/>
</dbReference>
<dbReference type="UniPathway" id="UPA00588">
    <property type="reaction ID" value="UER00649"/>
</dbReference>
<dbReference type="InterPro" id="IPR000850">
    <property type="entry name" value="Adenylat/UMP-CMP_kin"/>
</dbReference>
<evidence type="ECO:0000256" key="7">
    <source>
        <dbReference type="HAMAP-Rule" id="MF_00235"/>
    </source>
</evidence>
<dbReference type="AlphaFoldDB" id="A0A0S4M635"/>
<evidence type="ECO:0000313" key="11">
    <source>
        <dbReference type="EMBL" id="CUT18186.1"/>
    </source>
</evidence>
<name>A0A0S4M635_9BURK</name>
<dbReference type="CDD" id="cd01428">
    <property type="entry name" value="ADK"/>
    <property type="match status" value="1"/>
</dbReference>
<comment type="similarity">
    <text evidence="7 8">Belongs to the adenylate kinase family.</text>
</comment>
<reference evidence="12" key="1">
    <citation type="submission" date="2015-11" db="EMBL/GenBank/DDBJ databases">
        <authorList>
            <person name="Seth-Smith H.M.B."/>
        </authorList>
    </citation>
    <scope>NUCLEOTIDE SEQUENCE [LARGE SCALE GENOMIC DNA]</scope>
    <source>
        <strain evidence="12">2013Ark11</strain>
    </source>
</reference>
<comment type="catalytic activity">
    <reaction evidence="7 9">
        <text>AMP + ATP = 2 ADP</text>
        <dbReference type="Rhea" id="RHEA:12973"/>
        <dbReference type="ChEBI" id="CHEBI:30616"/>
        <dbReference type="ChEBI" id="CHEBI:456215"/>
        <dbReference type="ChEBI" id="CHEBI:456216"/>
        <dbReference type="EC" id="2.7.4.3"/>
    </reaction>
</comment>
<sequence>MRLVLLGPPGAGKGTQAALICRHLSIPQVSTGDILRSAANDNSSPLSSQLRDIMHKGLLVPDELIIKIVENRIQSPDCVSGYLLDGIPRTVSQAEALMKAHVDLDVVIEIHVPDSVVVERLSGRLVHPNSGRTYHRTYKPPRVLWCDDETGEPLIQRDDDFAETVLKRLSVYHEHSRELINFYKGLQDRYVPLFFCVSGVGSADVIFDRILSLLSEVASHDVV</sequence>
<feature type="binding site" evidence="7">
    <location>
        <begin position="10"/>
        <end position="15"/>
    </location>
    <ligand>
        <name>ATP</name>
        <dbReference type="ChEBI" id="CHEBI:30616"/>
    </ligand>
</feature>
<comment type="caution">
    <text evidence="7">Lacks conserved residue(s) required for the propagation of feature annotation.</text>
</comment>
<dbReference type="GO" id="GO:0005737">
    <property type="term" value="C:cytoplasm"/>
    <property type="evidence" value="ECO:0007669"/>
    <property type="project" value="UniProtKB-SubCell"/>
</dbReference>
<dbReference type="PRINTS" id="PR00094">
    <property type="entry name" value="ADENYLTKNASE"/>
</dbReference>
<dbReference type="PROSITE" id="PS00113">
    <property type="entry name" value="ADENYLATE_KINASE"/>
    <property type="match status" value="1"/>
</dbReference>
<proteinExistence type="inferred from homology"/>
<dbReference type="Pfam" id="PF05191">
    <property type="entry name" value="ADK_lid"/>
    <property type="match status" value="1"/>
</dbReference>
<dbReference type="RefSeq" id="WP_092343253.1">
    <property type="nucleotide sequence ID" value="NZ_LN906597.1"/>
</dbReference>
<evidence type="ECO:0000256" key="6">
    <source>
        <dbReference type="ARBA" id="ARBA00022840"/>
    </source>
</evidence>
<feature type="domain" description="Adenylate kinase active site lid" evidence="10">
    <location>
        <begin position="124"/>
        <end position="159"/>
    </location>
</feature>
<dbReference type="Gene3D" id="3.40.50.300">
    <property type="entry name" value="P-loop containing nucleotide triphosphate hydrolases"/>
    <property type="match status" value="1"/>
</dbReference>
<comment type="domain">
    <text evidence="7">Consists of three domains, a large central CORE domain and two small peripheral domains, NMPbind and LID, which undergo movements during catalysis. The LID domain closes over the site of phosphoryl transfer upon ATP binding. Assembling and dissambling the active center during each catalytic cycle provides an effective means to prevent ATP hydrolysis.</text>
</comment>
<dbReference type="NCBIfam" id="TIGR01351">
    <property type="entry name" value="adk"/>
    <property type="match status" value="1"/>
</dbReference>
<feature type="binding site" evidence="7">
    <location>
        <position position="124"/>
    </location>
    <ligand>
        <name>ATP</name>
        <dbReference type="ChEBI" id="CHEBI:30616"/>
    </ligand>
</feature>
<dbReference type="EMBL" id="LN906597">
    <property type="protein sequence ID" value="CUT18186.1"/>
    <property type="molecule type" value="Genomic_DNA"/>
</dbReference>
<dbReference type="OrthoDB" id="9805030at2"/>
<dbReference type="Pfam" id="PF00406">
    <property type="entry name" value="ADK"/>
    <property type="match status" value="1"/>
</dbReference>
<comment type="subunit">
    <text evidence="7 9">Monomer.</text>
</comment>
<dbReference type="STRING" id="1561003.Ark11_1385"/>
<evidence type="ECO:0000256" key="3">
    <source>
        <dbReference type="ARBA" id="ARBA00022727"/>
    </source>
</evidence>
<dbReference type="FunFam" id="3.40.50.300:FF:000106">
    <property type="entry name" value="Adenylate kinase mitochondrial"/>
    <property type="match status" value="1"/>
</dbReference>
<dbReference type="NCBIfam" id="NF001379">
    <property type="entry name" value="PRK00279.1-1"/>
    <property type="match status" value="1"/>
</dbReference>
<gene>
    <name evidence="7 11" type="primary">adk</name>
    <name evidence="11" type="ORF">Ark11_1385</name>
</gene>
<dbReference type="GO" id="GO:0044209">
    <property type="term" value="P:AMP salvage"/>
    <property type="evidence" value="ECO:0007669"/>
    <property type="project" value="UniProtKB-UniRule"/>
</dbReference>
<dbReference type="SUPFAM" id="SSF52540">
    <property type="entry name" value="P-loop containing nucleoside triphosphate hydrolases"/>
    <property type="match status" value="1"/>
</dbReference>
<comment type="subcellular location">
    <subcellularLocation>
        <location evidence="7 9">Cytoplasm</location>
    </subcellularLocation>
</comment>
<protein>
    <recommendedName>
        <fullName evidence="7 9">Adenylate kinase</fullName>
        <shortName evidence="7">AK</shortName>
        <ecNumber evidence="7 9">2.7.4.3</ecNumber>
    </recommendedName>
    <alternativeName>
        <fullName evidence="7">ATP-AMP transphosphorylase</fullName>
    </alternativeName>
    <alternativeName>
        <fullName evidence="7">ATP:AMP phosphotransferase</fullName>
    </alternativeName>
    <alternativeName>
        <fullName evidence="7">Adenylate monophosphate kinase</fullName>
    </alternativeName>
</protein>
<evidence type="ECO:0000256" key="4">
    <source>
        <dbReference type="ARBA" id="ARBA00022741"/>
    </source>
</evidence>
<keyword evidence="12" id="KW-1185">Reference proteome</keyword>
<organism evidence="11 12">
    <name type="scientific">Candidatus Ichthyocystis hellenicum</name>
    <dbReference type="NCBI Taxonomy" id="1561003"/>
    <lineage>
        <taxon>Bacteria</taxon>
        <taxon>Pseudomonadati</taxon>
        <taxon>Pseudomonadota</taxon>
        <taxon>Betaproteobacteria</taxon>
        <taxon>Burkholderiales</taxon>
        <taxon>Candidatus Ichthyocystis</taxon>
    </lineage>
</organism>
<keyword evidence="1 7" id="KW-0963">Cytoplasm</keyword>
<keyword evidence="2 7" id="KW-0808">Transferase</keyword>
<feature type="binding site" evidence="7">
    <location>
        <position position="157"/>
    </location>
    <ligand>
        <name>AMP</name>
        <dbReference type="ChEBI" id="CHEBI:456215"/>
    </ligand>
</feature>
<feature type="binding site" evidence="7">
    <location>
        <begin position="58"/>
        <end position="60"/>
    </location>
    <ligand>
        <name>AMP</name>
        <dbReference type="ChEBI" id="CHEBI:456215"/>
    </ligand>
</feature>
<keyword evidence="6 7" id="KW-0067">ATP-binding</keyword>
<keyword evidence="4 7" id="KW-0547">Nucleotide-binding</keyword>
<feature type="region of interest" description="LID" evidence="7">
    <location>
        <begin position="123"/>
        <end position="160"/>
    </location>
</feature>
<evidence type="ECO:0000256" key="9">
    <source>
        <dbReference type="RuleBase" id="RU003331"/>
    </source>
</evidence>
<evidence type="ECO:0000313" key="12">
    <source>
        <dbReference type="Proteomes" id="UP000198651"/>
    </source>
</evidence>
<dbReference type="GO" id="GO:0005524">
    <property type="term" value="F:ATP binding"/>
    <property type="evidence" value="ECO:0007669"/>
    <property type="project" value="UniProtKB-UniRule"/>
</dbReference>
<dbReference type="InterPro" id="IPR006259">
    <property type="entry name" value="Adenyl_kin_sub"/>
</dbReference>
<keyword evidence="5 7" id="KW-0418">Kinase</keyword>
<dbReference type="InterPro" id="IPR007862">
    <property type="entry name" value="Adenylate_kinase_lid-dom"/>
</dbReference>
<feature type="binding site" evidence="7">
    <location>
        <begin position="133"/>
        <end position="134"/>
    </location>
    <ligand>
        <name>ATP</name>
        <dbReference type="ChEBI" id="CHEBI:30616"/>
    </ligand>
</feature>
<evidence type="ECO:0000256" key="8">
    <source>
        <dbReference type="RuleBase" id="RU003330"/>
    </source>
</evidence>
<accession>A0A0S4M635</accession>